<dbReference type="CDD" id="cd13925">
    <property type="entry name" value="RPF"/>
    <property type="match status" value="1"/>
</dbReference>
<gene>
    <name evidence="6" type="ORF">ACFSKW_54020</name>
</gene>
<feature type="domain" description="DUF348" evidence="4">
    <location>
        <begin position="156"/>
        <end position="195"/>
    </location>
</feature>
<comment type="caution">
    <text evidence="6">The sequence shown here is derived from an EMBL/GenBank/DDBJ whole genome shotgun (WGS) entry which is preliminary data.</text>
</comment>
<evidence type="ECO:0000259" key="5">
    <source>
        <dbReference type="Pfam" id="PF06737"/>
    </source>
</evidence>
<dbReference type="Proteomes" id="UP001597368">
    <property type="component" value="Unassembled WGS sequence"/>
</dbReference>
<dbReference type="Gene3D" id="1.10.530.10">
    <property type="match status" value="1"/>
</dbReference>
<accession>A0ABW4TGF0</accession>
<protein>
    <submittedName>
        <fullName evidence="6">Ubiquitin-like domain-containing protein</fullName>
    </submittedName>
</protein>
<evidence type="ECO:0000256" key="3">
    <source>
        <dbReference type="SAM" id="Phobius"/>
    </source>
</evidence>
<comment type="similarity">
    <text evidence="1">Belongs to the transglycosylase family. Rpf subfamily.</text>
</comment>
<dbReference type="SUPFAM" id="SSF53955">
    <property type="entry name" value="Lysozyme-like"/>
    <property type="match status" value="1"/>
</dbReference>
<dbReference type="EMBL" id="JBHUFV010000106">
    <property type="protein sequence ID" value="MFD1940408.1"/>
    <property type="molecule type" value="Genomic_DNA"/>
</dbReference>
<feature type="domain" description="DUF348" evidence="4">
    <location>
        <begin position="99"/>
        <end position="127"/>
    </location>
</feature>
<evidence type="ECO:0000313" key="7">
    <source>
        <dbReference type="Proteomes" id="UP001597368"/>
    </source>
</evidence>
<dbReference type="InterPro" id="IPR007137">
    <property type="entry name" value="DUF348"/>
</dbReference>
<reference evidence="7" key="1">
    <citation type="journal article" date="2019" name="Int. J. Syst. Evol. Microbiol.">
        <title>The Global Catalogue of Microorganisms (GCM) 10K type strain sequencing project: providing services to taxonomists for standard genome sequencing and annotation.</title>
        <authorList>
            <consortium name="The Broad Institute Genomics Platform"/>
            <consortium name="The Broad Institute Genome Sequencing Center for Infectious Disease"/>
            <person name="Wu L."/>
            <person name="Ma J."/>
        </authorList>
    </citation>
    <scope>NUCLEOTIDE SEQUENCE [LARGE SCALE GENOMIC DNA]</scope>
    <source>
        <strain evidence="7">ICMP 6774ER</strain>
    </source>
</reference>
<proteinExistence type="inferred from homology"/>
<evidence type="ECO:0000259" key="4">
    <source>
        <dbReference type="Pfam" id="PF03990"/>
    </source>
</evidence>
<keyword evidence="7" id="KW-1185">Reference proteome</keyword>
<dbReference type="InterPro" id="IPR023346">
    <property type="entry name" value="Lysozyme-like_dom_sf"/>
</dbReference>
<dbReference type="Pfam" id="PF03990">
    <property type="entry name" value="DUF348"/>
    <property type="match status" value="3"/>
</dbReference>
<keyword evidence="3" id="KW-1133">Transmembrane helix</keyword>
<keyword evidence="3" id="KW-0812">Transmembrane</keyword>
<name>A0ABW4TGF0_9ACTN</name>
<evidence type="ECO:0000256" key="2">
    <source>
        <dbReference type="ARBA" id="ARBA00022801"/>
    </source>
</evidence>
<dbReference type="RefSeq" id="WP_379583584.1">
    <property type="nucleotide sequence ID" value="NZ_JBHUFV010000106.1"/>
</dbReference>
<feature type="transmembrane region" description="Helical" evidence="3">
    <location>
        <begin position="20"/>
        <end position="39"/>
    </location>
</feature>
<evidence type="ECO:0000313" key="6">
    <source>
        <dbReference type="EMBL" id="MFD1940408.1"/>
    </source>
</evidence>
<feature type="domain" description="Resuscitation-promoting factor core lysozyme-like" evidence="5">
    <location>
        <begin position="227"/>
        <end position="301"/>
    </location>
</feature>
<keyword evidence="3" id="KW-0472">Membrane</keyword>
<feature type="domain" description="DUF348" evidence="4">
    <location>
        <begin position="42"/>
        <end position="81"/>
    </location>
</feature>
<organism evidence="6 7">
    <name type="scientific">Nonomuraea mangrovi</name>
    <dbReference type="NCBI Taxonomy" id="2316207"/>
    <lineage>
        <taxon>Bacteria</taxon>
        <taxon>Bacillati</taxon>
        <taxon>Actinomycetota</taxon>
        <taxon>Actinomycetes</taxon>
        <taxon>Streptosporangiales</taxon>
        <taxon>Streptosporangiaceae</taxon>
        <taxon>Nonomuraea</taxon>
    </lineage>
</organism>
<keyword evidence="2" id="KW-0378">Hydrolase</keyword>
<dbReference type="Pfam" id="PF06737">
    <property type="entry name" value="Transglycosylas"/>
    <property type="match status" value="1"/>
</dbReference>
<dbReference type="InterPro" id="IPR010618">
    <property type="entry name" value="RPF"/>
</dbReference>
<evidence type="ECO:0000256" key="1">
    <source>
        <dbReference type="ARBA" id="ARBA00010830"/>
    </source>
</evidence>
<sequence>MARGRRRAPRPLWKSGRAMAGYGFVTAALAGSIIVATLGEEVALVVDGKAMALRSTAGTVAEVLEQAEIPFGEHDYLHPAAHTPIGEATTIVVRHARPITLTVDGRTARHVVTATSVGGALDELAIEHGGSRLSAPRTGAIPLGGMAVTMFTPREVHVVAGERRLTTTTTSATVRGVLRQTRVRYGRGYRVTPALRSFPREGTTITVAPAGPAAPPRTIPIQADVARLNWAALAACESRGNPHAYNPSGPYYGLYQFSLPMWQAVGGAGMPHVWSSEEQTYRAQLLYQRVGGRWQGQWPHCGARLFG</sequence>